<feature type="active site" description="Proton donor" evidence="12">
    <location>
        <position position="130"/>
    </location>
</feature>
<evidence type="ECO:0000256" key="6">
    <source>
        <dbReference type="ARBA" id="ARBA00018464"/>
    </source>
</evidence>
<comment type="subcellular location">
    <subcellularLocation>
        <location evidence="2 12 14">Cytoplasm</location>
    </subcellularLocation>
</comment>
<keyword evidence="16" id="KW-1185">Reference proteome</keyword>
<evidence type="ECO:0000256" key="8">
    <source>
        <dbReference type="ARBA" id="ARBA00022605"/>
    </source>
</evidence>
<dbReference type="InterPro" id="IPR006062">
    <property type="entry name" value="His_biosynth"/>
</dbReference>
<dbReference type="AlphaFoldDB" id="A0A4R3KF48"/>
<dbReference type="InterPro" id="IPR044524">
    <property type="entry name" value="Isoase_HisA-like"/>
</dbReference>
<evidence type="ECO:0000256" key="1">
    <source>
        <dbReference type="ARBA" id="ARBA00000901"/>
    </source>
</evidence>
<accession>A0A4R3KF48</accession>
<dbReference type="PANTHER" id="PTHR43090:SF2">
    <property type="entry name" value="1-(5-PHOSPHORIBOSYL)-5-[(5-PHOSPHORIBOSYLAMINO)METHYLIDENEAMINO] IMIDAZOLE-4-CARBOXAMIDE ISOMERASE"/>
    <property type="match status" value="1"/>
</dbReference>
<dbReference type="Proteomes" id="UP000295788">
    <property type="component" value="Unassembled WGS sequence"/>
</dbReference>
<dbReference type="EMBL" id="SMAB01000011">
    <property type="protein sequence ID" value="TCS81800.1"/>
    <property type="molecule type" value="Genomic_DNA"/>
</dbReference>
<dbReference type="InterPro" id="IPR006063">
    <property type="entry name" value="HisA_bact_arch"/>
</dbReference>
<dbReference type="EC" id="5.3.1.16" evidence="5 12"/>
<dbReference type="InterPro" id="IPR023016">
    <property type="entry name" value="HisA/PriA"/>
</dbReference>
<dbReference type="GO" id="GO:0000105">
    <property type="term" value="P:L-histidine biosynthetic process"/>
    <property type="evidence" value="ECO:0007669"/>
    <property type="project" value="UniProtKB-UniRule"/>
</dbReference>
<dbReference type="SUPFAM" id="SSF51366">
    <property type="entry name" value="Ribulose-phoshate binding barrel"/>
    <property type="match status" value="1"/>
</dbReference>
<evidence type="ECO:0000313" key="16">
    <source>
        <dbReference type="Proteomes" id="UP000295788"/>
    </source>
</evidence>
<name>A0A4R3KF48_9BACI</name>
<organism evidence="15 16">
    <name type="scientific">Tepidibacillus fermentans</name>
    <dbReference type="NCBI Taxonomy" id="1281767"/>
    <lineage>
        <taxon>Bacteria</taxon>
        <taxon>Bacillati</taxon>
        <taxon>Bacillota</taxon>
        <taxon>Bacilli</taxon>
        <taxon>Bacillales</taxon>
        <taxon>Bacillaceae</taxon>
        <taxon>Tepidibacillus</taxon>
    </lineage>
</organism>
<dbReference type="Gene3D" id="3.20.20.70">
    <property type="entry name" value="Aldolase class I"/>
    <property type="match status" value="1"/>
</dbReference>
<evidence type="ECO:0000256" key="3">
    <source>
        <dbReference type="ARBA" id="ARBA00005133"/>
    </source>
</evidence>
<dbReference type="UniPathway" id="UPA00031">
    <property type="reaction ID" value="UER00009"/>
</dbReference>
<evidence type="ECO:0000256" key="11">
    <source>
        <dbReference type="ARBA" id="ARBA00030547"/>
    </source>
</evidence>
<comment type="similarity">
    <text evidence="4 12 13">Belongs to the HisA/HisF family.</text>
</comment>
<evidence type="ECO:0000256" key="7">
    <source>
        <dbReference type="ARBA" id="ARBA00022490"/>
    </source>
</evidence>
<proteinExistence type="inferred from homology"/>
<dbReference type="InterPro" id="IPR011060">
    <property type="entry name" value="RibuloseP-bd_barrel"/>
</dbReference>
<evidence type="ECO:0000256" key="5">
    <source>
        <dbReference type="ARBA" id="ARBA00012550"/>
    </source>
</evidence>
<evidence type="ECO:0000256" key="9">
    <source>
        <dbReference type="ARBA" id="ARBA00023102"/>
    </source>
</evidence>
<comment type="catalytic activity">
    <reaction evidence="1 12 14">
        <text>1-(5-phospho-beta-D-ribosyl)-5-[(5-phospho-beta-D-ribosylamino)methylideneamino]imidazole-4-carboxamide = 5-[(5-phospho-1-deoxy-D-ribulos-1-ylimino)methylamino]-1-(5-phospho-beta-D-ribosyl)imidazole-4-carboxamide</text>
        <dbReference type="Rhea" id="RHEA:15469"/>
        <dbReference type="ChEBI" id="CHEBI:58435"/>
        <dbReference type="ChEBI" id="CHEBI:58525"/>
        <dbReference type="EC" id="5.3.1.16"/>
    </reaction>
</comment>
<evidence type="ECO:0000256" key="4">
    <source>
        <dbReference type="ARBA" id="ARBA00009667"/>
    </source>
</evidence>
<evidence type="ECO:0000256" key="14">
    <source>
        <dbReference type="RuleBase" id="RU003658"/>
    </source>
</evidence>
<gene>
    <name evidence="12" type="primary">hisA</name>
    <name evidence="15" type="ORF">EDD72_11138</name>
</gene>
<keyword evidence="8 12" id="KW-0028">Amino-acid biosynthesis</keyword>
<dbReference type="GO" id="GO:0000162">
    <property type="term" value="P:L-tryptophan biosynthetic process"/>
    <property type="evidence" value="ECO:0007669"/>
    <property type="project" value="TreeGrafter"/>
</dbReference>
<dbReference type="PANTHER" id="PTHR43090">
    <property type="entry name" value="1-(5-PHOSPHORIBOSYL)-5-[(5-PHOSPHORIBOSYLAMINO)METHYLIDENEAMINO] IMIDAZOLE-4-CARBOXAMIDE ISOMERASE"/>
    <property type="match status" value="1"/>
</dbReference>
<evidence type="ECO:0000256" key="13">
    <source>
        <dbReference type="RuleBase" id="RU003657"/>
    </source>
</evidence>
<reference evidence="15 16" key="1">
    <citation type="submission" date="2019-03" db="EMBL/GenBank/DDBJ databases">
        <title>Genomic Encyclopedia of Type Strains, Phase IV (KMG-IV): sequencing the most valuable type-strain genomes for metagenomic binning, comparative biology and taxonomic classification.</title>
        <authorList>
            <person name="Goeker M."/>
        </authorList>
    </citation>
    <scope>NUCLEOTIDE SEQUENCE [LARGE SCALE GENOMIC DNA]</scope>
    <source>
        <strain evidence="15 16">DSM 23802</strain>
    </source>
</reference>
<dbReference type="GO" id="GO:0003949">
    <property type="term" value="F:1-(5-phosphoribosyl)-5-[(5-phosphoribosylamino)methylideneamino]imidazole-4-carboxamide isomerase activity"/>
    <property type="evidence" value="ECO:0007669"/>
    <property type="project" value="UniProtKB-UniRule"/>
</dbReference>
<evidence type="ECO:0000256" key="10">
    <source>
        <dbReference type="ARBA" id="ARBA00023235"/>
    </source>
</evidence>
<keyword evidence="10 12" id="KW-0413">Isomerase</keyword>
<evidence type="ECO:0000313" key="15">
    <source>
        <dbReference type="EMBL" id="TCS81800.1"/>
    </source>
</evidence>
<dbReference type="RefSeq" id="WP_132769084.1">
    <property type="nucleotide sequence ID" value="NZ_SMAB01000011.1"/>
</dbReference>
<dbReference type="Pfam" id="PF00977">
    <property type="entry name" value="His_biosynth"/>
    <property type="match status" value="1"/>
</dbReference>
<keyword evidence="9 12" id="KW-0368">Histidine biosynthesis</keyword>
<keyword evidence="7 12" id="KW-0963">Cytoplasm</keyword>
<dbReference type="InterPro" id="IPR013785">
    <property type="entry name" value="Aldolase_TIM"/>
</dbReference>
<feature type="active site" description="Proton acceptor" evidence="12">
    <location>
        <position position="10"/>
    </location>
</feature>
<dbReference type="GO" id="GO:0005737">
    <property type="term" value="C:cytoplasm"/>
    <property type="evidence" value="ECO:0007669"/>
    <property type="project" value="UniProtKB-SubCell"/>
</dbReference>
<dbReference type="HAMAP" id="MF_01014">
    <property type="entry name" value="HisA"/>
    <property type="match status" value="1"/>
</dbReference>
<dbReference type="OrthoDB" id="9807749at2"/>
<comment type="caution">
    <text evidence="15">The sequence shown here is derived from an EMBL/GenBank/DDBJ whole genome shotgun (WGS) entry which is preliminary data.</text>
</comment>
<protein>
    <recommendedName>
        <fullName evidence="6 12">1-(5-phosphoribosyl)-5-[(5-phosphoribosylamino)methylideneamino] imidazole-4-carboxamide isomerase</fullName>
        <ecNumber evidence="5 12">5.3.1.16</ecNumber>
    </recommendedName>
    <alternativeName>
        <fullName evidence="11 12">Phosphoribosylformimino-5-aminoimidazole carboxamide ribotide isomerase</fullName>
    </alternativeName>
</protein>
<evidence type="ECO:0000256" key="2">
    <source>
        <dbReference type="ARBA" id="ARBA00004496"/>
    </source>
</evidence>
<comment type="pathway">
    <text evidence="3 12 14">Amino-acid biosynthesis; L-histidine biosynthesis; L-histidine from 5-phospho-alpha-D-ribose 1-diphosphate: step 4/9.</text>
</comment>
<dbReference type="FunFam" id="3.20.20.70:FF:000009">
    <property type="entry name" value="1-(5-phosphoribosyl)-5-[(5-phosphoribosylamino)methylideneamino] imidazole-4-carboxamide isomerase"/>
    <property type="match status" value="1"/>
</dbReference>
<dbReference type="NCBIfam" id="TIGR00007">
    <property type="entry name" value="1-(5-phosphoribosyl)-5-[(5-phosphoribosylamino)methylideneamino]imidazole-4-carboxamide isomerase"/>
    <property type="match status" value="1"/>
</dbReference>
<dbReference type="CDD" id="cd04732">
    <property type="entry name" value="HisA"/>
    <property type="match status" value="1"/>
</dbReference>
<evidence type="ECO:0000256" key="12">
    <source>
        <dbReference type="HAMAP-Rule" id="MF_01014"/>
    </source>
</evidence>
<sequence>MSFTIYPAIDLRGGQCVRLFQGDYGQETVYGDPIEIAKQWQKRGATWLHLVDLDGAKEGAPIQMEVIAKIVKVIDIPVQVGGGIRTLETIQKYFQLGVSRLILGTAALENRELLKQALELNPEGIAVGIDARNGYVATRGWLETSQVPAIELGKELVKMGVRRFIFTDIAKDGTLTGPNIVATRQFAKETKGEVIASGGVSQIEDLIQLKQYEEEGIGGAIVGKALYTGNLSFEEALQRIKEA</sequence>